<organism evidence="2 3">
    <name type="scientific">Eschrichtius robustus</name>
    <name type="common">California gray whale</name>
    <name type="synonym">Eschrichtius gibbosus</name>
    <dbReference type="NCBI Taxonomy" id="9764"/>
    <lineage>
        <taxon>Eukaryota</taxon>
        <taxon>Metazoa</taxon>
        <taxon>Chordata</taxon>
        <taxon>Craniata</taxon>
        <taxon>Vertebrata</taxon>
        <taxon>Euteleostomi</taxon>
        <taxon>Mammalia</taxon>
        <taxon>Eutheria</taxon>
        <taxon>Laurasiatheria</taxon>
        <taxon>Artiodactyla</taxon>
        <taxon>Whippomorpha</taxon>
        <taxon>Cetacea</taxon>
        <taxon>Mysticeti</taxon>
        <taxon>Eschrichtiidae</taxon>
        <taxon>Eschrichtius</taxon>
    </lineage>
</organism>
<evidence type="ECO:0000313" key="3">
    <source>
        <dbReference type="Proteomes" id="UP001159641"/>
    </source>
</evidence>
<protein>
    <submittedName>
        <fullName evidence="2">Uncharacterized protein</fullName>
    </submittedName>
</protein>
<evidence type="ECO:0000313" key="2">
    <source>
        <dbReference type="EMBL" id="KAJ8790408.1"/>
    </source>
</evidence>
<feature type="compositionally biased region" description="Basic and acidic residues" evidence="1">
    <location>
        <begin position="67"/>
        <end position="77"/>
    </location>
</feature>
<feature type="region of interest" description="Disordered" evidence="1">
    <location>
        <begin position="36"/>
        <end position="77"/>
    </location>
</feature>
<evidence type="ECO:0000256" key="1">
    <source>
        <dbReference type="SAM" id="MobiDB-lite"/>
    </source>
</evidence>
<sequence length="110" mass="11680">MECPHLSSSVCIAPDSAKFPNGSPSSWCCSGECGPRRPCSAPEAPALPGLPSRGRGQSARGLGERSTPGEREPGPREVLRTRAAEVGVFHQPGKVKFENRLRAEKAQKAD</sequence>
<dbReference type="Proteomes" id="UP001159641">
    <property type="component" value="Unassembled WGS sequence"/>
</dbReference>
<name>A0AB34HGR9_ESCRO</name>
<gene>
    <name evidence="2" type="ORF">J1605_021485</name>
</gene>
<proteinExistence type="predicted"/>
<reference evidence="2 3" key="1">
    <citation type="submission" date="2022-11" db="EMBL/GenBank/DDBJ databases">
        <title>Whole genome sequence of Eschrichtius robustus ER-17-0199.</title>
        <authorList>
            <person name="Bruniche-Olsen A."/>
            <person name="Black A.N."/>
            <person name="Fields C.J."/>
            <person name="Walden K."/>
            <person name="Dewoody J.A."/>
        </authorList>
    </citation>
    <scope>NUCLEOTIDE SEQUENCE [LARGE SCALE GENOMIC DNA]</scope>
    <source>
        <strain evidence="2">ER-17-0199</strain>
        <tissue evidence="2">Blubber</tissue>
    </source>
</reference>
<dbReference type="EMBL" id="JAIQCJ010001357">
    <property type="protein sequence ID" value="KAJ8790408.1"/>
    <property type="molecule type" value="Genomic_DNA"/>
</dbReference>
<accession>A0AB34HGR9</accession>
<keyword evidence="3" id="KW-1185">Reference proteome</keyword>
<comment type="caution">
    <text evidence="2">The sequence shown here is derived from an EMBL/GenBank/DDBJ whole genome shotgun (WGS) entry which is preliminary data.</text>
</comment>
<dbReference type="AlphaFoldDB" id="A0AB34HGR9"/>